<keyword evidence="3" id="KW-1185">Reference proteome</keyword>
<dbReference type="EMBL" id="JAXCGZ010021016">
    <property type="protein sequence ID" value="KAK7061168.1"/>
    <property type="molecule type" value="Genomic_DNA"/>
</dbReference>
<comment type="caution">
    <text evidence="2">The sequence shown here is derived from an EMBL/GenBank/DDBJ whole genome shotgun (WGS) entry which is preliminary data.</text>
</comment>
<gene>
    <name evidence="2" type="ORF">SK128_002976</name>
</gene>
<reference evidence="2 3" key="1">
    <citation type="submission" date="2023-11" db="EMBL/GenBank/DDBJ databases">
        <title>Halocaridina rubra genome assembly.</title>
        <authorList>
            <person name="Smith C."/>
        </authorList>
    </citation>
    <scope>NUCLEOTIDE SEQUENCE [LARGE SCALE GENOMIC DNA]</scope>
    <source>
        <strain evidence="2">EP-1</strain>
        <tissue evidence="2">Whole</tissue>
    </source>
</reference>
<sequence>MSKLATQEALDLLQVMHKIMIPLLEQISKRSRVLLIPLSRPKNVIERFAKIKQKPYTDAFCDWNEMTFFYELGVYRNKQTLISKDPHRVPAKAASSMQKGDSSKIYPKLDVSNKRETNADAKQRDTDHSKTNFRDHLRPFTTTSSGIWWWDTSLPLQLSERKECEQIERELTKAHSLYESKELGCFDAIHVGRISRRDMVTMILNLICNSVLGLNDQYCCH</sequence>
<organism evidence="2 3">
    <name type="scientific">Halocaridina rubra</name>
    <name type="common">Hawaiian red shrimp</name>
    <dbReference type="NCBI Taxonomy" id="373956"/>
    <lineage>
        <taxon>Eukaryota</taxon>
        <taxon>Metazoa</taxon>
        <taxon>Ecdysozoa</taxon>
        <taxon>Arthropoda</taxon>
        <taxon>Crustacea</taxon>
        <taxon>Multicrustacea</taxon>
        <taxon>Malacostraca</taxon>
        <taxon>Eumalacostraca</taxon>
        <taxon>Eucarida</taxon>
        <taxon>Decapoda</taxon>
        <taxon>Pleocyemata</taxon>
        <taxon>Caridea</taxon>
        <taxon>Atyoidea</taxon>
        <taxon>Atyidae</taxon>
        <taxon>Halocaridina</taxon>
    </lineage>
</organism>
<feature type="compositionally biased region" description="Basic and acidic residues" evidence="1">
    <location>
        <begin position="111"/>
        <end position="134"/>
    </location>
</feature>
<evidence type="ECO:0000313" key="3">
    <source>
        <dbReference type="Proteomes" id="UP001381693"/>
    </source>
</evidence>
<dbReference type="AlphaFoldDB" id="A0AAN8ZXT4"/>
<protein>
    <submittedName>
        <fullName evidence="2">Uncharacterized protein</fullName>
    </submittedName>
</protein>
<dbReference type="Proteomes" id="UP001381693">
    <property type="component" value="Unassembled WGS sequence"/>
</dbReference>
<accession>A0AAN8ZXT4</accession>
<feature type="region of interest" description="Disordered" evidence="1">
    <location>
        <begin position="87"/>
        <end position="134"/>
    </location>
</feature>
<evidence type="ECO:0000313" key="2">
    <source>
        <dbReference type="EMBL" id="KAK7061168.1"/>
    </source>
</evidence>
<name>A0AAN8ZXT4_HALRR</name>
<evidence type="ECO:0000256" key="1">
    <source>
        <dbReference type="SAM" id="MobiDB-lite"/>
    </source>
</evidence>
<proteinExistence type="predicted"/>